<evidence type="ECO:0008006" key="2">
    <source>
        <dbReference type="Google" id="ProtNLM"/>
    </source>
</evidence>
<accession>A0AAU8GHX8</accession>
<reference evidence="1" key="1">
    <citation type="submission" date="2024-05" db="EMBL/GenBank/DDBJ databases">
        <authorList>
            <person name="Mugo M.M."/>
            <person name="Musyoki A.M."/>
            <person name="Makumi A.M."/>
            <person name="Mutai I."/>
            <person name="Drechsel O."/>
            <person name="Kering K.K."/>
            <person name="Muturi P."/>
            <person name="Mbae C.K."/>
            <person name="Kariuki S.M."/>
        </authorList>
    </citation>
    <scope>NUCLEOTIDE SEQUENCE</scope>
</reference>
<dbReference type="EMBL" id="PP856721">
    <property type="protein sequence ID" value="XCH40319.1"/>
    <property type="molecule type" value="Genomic_DNA"/>
</dbReference>
<sequence length="65" mass="7232">MIKEGQLVRLKSGGPDMVVERVFERSLDSNGVISIVKYAACSWMNESNVKQVEDFAFPALEIIGE</sequence>
<name>A0AAU8GHX8_9CAUD</name>
<evidence type="ECO:0000313" key="1">
    <source>
        <dbReference type="EMBL" id="XCH40319.1"/>
    </source>
</evidence>
<organism evidence="1">
    <name type="scientific">Salmonella phage vB_SEnST11_KE22</name>
    <dbReference type="NCBI Taxonomy" id="3161173"/>
    <lineage>
        <taxon>Viruses</taxon>
        <taxon>Duplodnaviria</taxon>
        <taxon>Heunggongvirae</taxon>
        <taxon>Uroviricota</taxon>
        <taxon>Caudoviricetes</taxon>
        <taxon>Vequintavirinae</taxon>
        <taxon>Seunavirus</taxon>
    </lineage>
</organism>
<protein>
    <recommendedName>
        <fullName evidence="2">DUF2158 domain-containing protein</fullName>
    </recommendedName>
</protein>
<gene>
    <name evidence="1" type="ORF">NDDWPVAN_CDS0193</name>
</gene>
<dbReference type="InterPro" id="IPR019226">
    <property type="entry name" value="DUF2158"/>
</dbReference>
<proteinExistence type="predicted"/>
<dbReference type="Pfam" id="PF09926">
    <property type="entry name" value="DUF2158"/>
    <property type="match status" value="1"/>
</dbReference>